<evidence type="ECO:0000313" key="2">
    <source>
        <dbReference type="EMBL" id="PSK36732.1"/>
    </source>
</evidence>
<dbReference type="GO" id="GO:0005840">
    <property type="term" value="C:ribosome"/>
    <property type="evidence" value="ECO:0007669"/>
    <property type="project" value="UniProtKB-KW"/>
</dbReference>
<keyword evidence="2" id="KW-0689">Ribosomal protein</keyword>
<evidence type="ECO:0000313" key="3">
    <source>
        <dbReference type="Proteomes" id="UP000243723"/>
    </source>
</evidence>
<accession>A0A2P7YL98</accession>
<feature type="region of interest" description="Disordered" evidence="1">
    <location>
        <begin position="408"/>
        <end position="445"/>
    </location>
</feature>
<sequence>MFWKTLRDNTGSPATIRQRHYWLNMFTSFAKSTLDISKRKSQTPIGADIGRFFSAVISYLKGRNPNTDAISWVYFKSGKYQLHKALTIKYPDYKLSRHEAQHLDMALKRLLDEGKLTREPTREKQWIGAVMVKKLVLTLVQNALVNGVLSWDVLLSKWLGLVLQSALNCRPGDFRQSYGWNGTQHLLWRHVDIRAFGDNTDDPKLAMKITLAYTKGKKDKPESNFALQVHQLDNEASVIDPIKLIIGLALRVEAVPERDWKTLVTNVLSRPNKSLVWSKPDFPVFCSFMDSGRGLILGSAAGTNQQIAALNEAGRLVGVLDRIWSTDIRRGAAGEIANLAEPITGSSMTLVAAGLGHSNKARFQGITEAYAGDLRADLYGKKTERVKAGKTLHDERRKAWVNDQTTKLNTPQQHHKSKENHINANGKRGSEVVSATVGAKRRKPSTGRTALEVLHPNTTAPLASGSPIPDDLIDPTLRAVSDHLGYTQDSNPLNEPLVASEEPVGPADDYEVPAGIPTDRLETFMNFISKINVILAQSDRTGLPGYAASGGSRDDPTIKLFVCQYSNCDYTHRWRQRVDKHEDFCPHRPDGFLGKLFALDSLADAVEAKYNEDDPTVQPTVPATVQPAAPAPVQPTVQSTVQPVVQPTVPATVQPEAKAKPARKKYTPKQCPKKDECDIDKVFPNQNQYNQHNKLHHSANPWTSIVCQIPECSSKVVWVDRHDYYHHVRNVHRMSPDDVTALLNQNNTVDFQATGTSKVCARSVCLYPNCKHTGHVFNDWPAYRGHLRRVHQLEGEDRVPYIPTQATARLPS</sequence>
<organism evidence="2 3">
    <name type="scientific">Elsinoe australis</name>
    <dbReference type="NCBI Taxonomy" id="40998"/>
    <lineage>
        <taxon>Eukaryota</taxon>
        <taxon>Fungi</taxon>
        <taxon>Dikarya</taxon>
        <taxon>Ascomycota</taxon>
        <taxon>Pezizomycotina</taxon>
        <taxon>Dothideomycetes</taxon>
        <taxon>Dothideomycetidae</taxon>
        <taxon>Myriangiales</taxon>
        <taxon>Elsinoaceae</taxon>
        <taxon>Elsinoe</taxon>
    </lineage>
</organism>
<reference evidence="2 3" key="1">
    <citation type="submission" date="2017-05" db="EMBL/GenBank/DDBJ databases">
        <title>Draft genome sequence of Elsinoe australis.</title>
        <authorList>
            <person name="Cheng Q."/>
        </authorList>
    </citation>
    <scope>NUCLEOTIDE SEQUENCE [LARGE SCALE GENOMIC DNA]</scope>
    <source>
        <strain evidence="2 3">NL1</strain>
    </source>
</reference>
<protein>
    <submittedName>
        <fullName evidence="2">50S ribosomal protein L24, chloroplastic</fullName>
    </submittedName>
</protein>
<keyword evidence="2" id="KW-0687">Ribonucleoprotein</keyword>
<dbReference type="OrthoDB" id="4369634at2759"/>
<dbReference type="STRING" id="40998.A0A2P7YL98"/>
<keyword evidence="3" id="KW-1185">Reference proteome</keyword>
<gene>
    <name evidence="2" type="ORF">B9Z65_1915</name>
</gene>
<proteinExistence type="predicted"/>
<comment type="caution">
    <text evidence="2">The sequence shown here is derived from an EMBL/GenBank/DDBJ whole genome shotgun (WGS) entry which is preliminary data.</text>
</comment>
<dbReference type="Proteomes" id="UP000243723">
    <property type="component" value="Unassembled WGS sequence"/>
</dbReference>
<dbReference type="EMBL" id="NHZQ01000419">
    <property type="protein sequence ID" value="PSK36732.1"/>
    <property type="molecule type" value="Genomic_DNA"/>
</dbReference>
<dbReference type="AlphaFoldDB" id="A0A2P7YL98"/>
<evidence type="ECO:0000256" key="1">
    <source>
        <dbReference type="SAM" id="MobiDB-lite"/>
    </source>
</evidence>
<name>A0A2P7YL98_9PEZI</name>